<comment type="catalytic activity">
    <reaction evidence="2">
        <text>2 GTP = 3',3'-c-di-GMP + 2 diphosphate</text>
        <dbReference type="Rhea" id="RHEA:24898"/>
        <dbReference type="ChEBI" id="CHEBI:33019"/>
        <dbReference type="ChEBI" id="CHEBI:37565"/>
        <dbReference type="ChEBI" id="CHEBI:58805"/>
        <dbReference type="EC" id="2.7.7.65"/>
    </reaction>
</comment>
<dbReference type="RefSeq" id="WP_207575289.1">
    <property type="nucleotide sequence ID" value="NZ_JAFNME010000015.1"/>
</dbReference>
<dbReference type="Proteomes" id="UP000664731">
    <property type="component" value="Unassembled WGS sequence"/>
</dbReference>
<organism evidence="5 6">
    <name type="scientific">Comamonas denitrificans</name>
    <dbReference type="NCBI Taxonomy" id="117506"/>
    <lineage>
        <taxon>Bacteria</taxon>
        <taxon>Pseudomonadati</taxon>
        <taxon>Pseudomonadota</taxon>
        <taxon>Betaproteobacteria</taxon>
        <taxon>Burkholderiales</taxon>
        <taxon>Comamonadaceae</taxon>
        <taxon>Comamonas</taxon>
    </lineage>
</organism>
<feature type="coiled-coil region" evidence="3">
    <location>
        <begin position="158"/>
        <end position="192"/>
    </location>
</feature>
<dbReference type="Pfam" id="PF00990">
    <property type="entry name" value="GGDEF"/>
    <property type="match status" value="1"/>
</dbReference>
<evidence type="ECO:0000259" key="4">
    <source>
        <dbReference type="PROSITE" id="PS50887"/>
    </source>
</evidence>
<reference evidence="5" key="1">
    <citation type="submission" date="2021-03" db="EMBL/GenBank/DDBJ databases">
        <title>Comamonas denitrificans.</title>
        <authorList>
            <person name="Finster K."/>
        </authorList>
    </citation>
    <scope>NUCLEOTIDE SEQUENCE</scope>
    <source>
        <strain evidence="5">MM2021_4</strain>
    </source>
</reference>
<dbReference type="SMART" id="SM00267">
    <property type="entry name" value="GGDEF"/>
    <property type="match status" value="1"/>
</dbReference>
<evidence type="ECO:0000313" key="5">
    <source>
        <dbReference type="EMBL" id="MBO1249825.1"/>
    </source>
</evidence>
<keyword evidence="3" id="KW-0175">Coiled coil</keyword>
<dbReference type="NCBIfam" id="TIGR00254">
    <property type="entry name" value="GGDEF"/>
    <property type="match status" value="1"/>
</dbReference>
<gene>
    <name evidence="5" type="ORF">J1777_08330</name>
</gene>
<dbReference type="SUPFAM" id="SSF55073">
    <property type="entry name" value="Nucleotide cyclase"/>
    <property type="match status" value="1"/>
</dbReference>
<comment type="caution">
    <text evidence="5">The sequence shown here is derived from an EMBL/GenBank/DDBJ whole genome shotgun (WGS) entry which is preliminary data.</text>
</comment>
<dbReference type="PANTHER" id="PTHR45138:SF9">
    <property type="entry name" value="DIGUANYLATE CYCLASE DGCM-RELATED"/>
    <property type="match status" value="1"/>
</dbReference>
<dbReference type="PROSITE" id="PS50887">
    <property type="entry name" value="GGDEF"/>
    <property type="match status" value="1"/>
</dbReference>
<accession>A0A939KAF6</accession>
<keyword evidence="6" id="KW-1185">Reference proteome</keyword>
<evidence type="ECO:0000256" key="3">
    <source>
        <dbReference type="SAM" id="Coils"/>
    </source>
</evidence>
<sequence>MVEKSPSTLAREALRLLFSREQPPTPENYQAAYYEAAGTIDAIVVPPGLAHQLARLCEFAQPAFAHSDARLREMSEQLVHFLRQPQPELSTALLLLQNFSHRLSFAVPDQVQLHEGLLRLLGLILQNMAVLCLDDQWLEGQLSALQTATEPPLTLPRLQEMEQRLQEVIFKQTEAKERLVQAQNQVRDLLATFIDRLADIGDTNSSYHDHLEQCAAKLSKVSQLHEITPLLEDVIGATRAMADRCDLARHELHTLRMQSEQGMQEINRLRDALVETSAQARTDAQTGALNRRGMDEALEQEVQAAQKTGAPLCVALLDLDDFKNLNDRLGHDAGDKALEHLVHVAKKVMRTQDQLARYGGEEFVFLLPGTTATQAVEIMKRLQRTLTAQYFLQDNERVLITFSAGVAQLQANEDYQHALIRADKAVYMAKKAGKNRVFFAE</sequence>
<dbReference type="FunFam" id="3.30.70.270:FF:000001">
    <property type="entry name" value="Diguanylate cyclase domain protein"/>
    <property type="match status" value="1"/>
</dbReference>
<dbReference type="CDD" id="cd01949">
    <property type="entry name" value="GGDEF"/>
    <property type="match status" value="1"/>
</dbReference>
<dbReference type="GO" id="GO:0052621">
    <property type="term" value="F:diguanylate cyclase activity"/>
    <property type="evidence" value="ECO:0007669"/>
    <property type="project" value="UniProtKB-EC"/>
</dbReference>
<protein>
    <recommendedName>
        <fullName evidence="1">diguanylate cyclase</fullName>
        <ecNumber evidence="1">2.7.7.65</ecNumber>
    </recommendedName>
</protein>
<name>A0A939KAF6_9BURK</name>
<proteinExistence type="predicted"/>
<evidence type="ECO:0000256" key="2">
    <source>
        <dbReference type="ARBA" id="ARBA00034247"/>
    </source>
</evidence>
<dbReference type="EMBL" id="JAFNME010000015">
    <property type="protein sequence ID" value="MBO1249825.1"/>
    <property type="molecule type" value="Genomic_DNA"/>
</dbReference>
<evidence type="ECO:0000313" key="6">
    <source>
        <dbReference type="Proteomes" id="UP000664731"/>
    </source>
</evidence>
<dbReference type="EC" id="2.7.7.65" evidence="1"/>
<dbReference type="InterPro" id="IPR029787">
    <property type="entry name" value="Nucleotide_cyclase"/>
</dbReference>
<dbReference type="InterPro" id="IPR043128">
    <property type="entry name" value="Rev_trsase/Diguanyl_cyclase"/>
</dbReference>
<dbReference type="PANTHER" id="PTHR45138">
    <property type="entry name" value="REGULATORY COMPONENTS OF SENSORY TRANSDUCTION SYSTEM"/>
    <property type="match status" value="1"/>
</dbReference>
<evidence type="ECO:0000256" key="1">
    <source>
        <dbReference type="ARBA" id="ARBA00012528"/>
    </source>
</evidence>
<dbReference type="InterPro" id="IPR000160">
    <property type="entry name" value="GGDEF_dom"/>
</dbReference>
<dbReference type="InterPro" id="IPR050469">
    <property type="entry name" value="Diguanylate_Cyclase"/>
</dbReference>
<dbReference type="Gene3D" id="3.30.70.270">
    <property type="match status" value="1"/>
</dbReference>
<dbReference type="AlphaFoldDB" id="A0A939KAF6"/>
<feature type="domain" description="GGDEF" evidence="4">
    <location>
        <begin position="310"/>
        <end position="441"/>
    </location>
</feature>